<evidence type="ECO:0000256" key="4">
    <source>
        <dbReference type="ARBA" id="ARBA00023125"/>
    </source>
</evidence>
<dbReference type="InterPro" id="IPR036388">
    <property type="entry name" value="WH-like_DNA-bd_sf"/>
</dbReference>
<dbReference type="InterPro" id="IPR041027">
    <property type="entry name" value="FtsK_alpha"/>
</dbReference>
<dbReference type="SUPFAM" id="SSF52540">
    <property type="entry name" value="P-loop containing nucleoside triphosphate hydrolases"/>
    <property type="match status" value="1"/>
</dbReference>
<name>A0ABT7UE92_9FIRM</name>
<feature type="region of interest" description="Disordered" evidence="6">
    <location>
        <begin position="189"/>
        <end position="247"/>
    </location>
</feature>
<dbReference type="PROSITE" id="PS50901">
    <property type="entry name" value="FTSK"/>
    <property type="match status" value="1"/>
</dbReference>
<comment type="similarity">
    <text evidence="1">Belongs to the FtsK/SpoIIIE/SftA family.</text>
</comment>
<dbReference type="InterPro" id="IPR003593">
    <property type="entry name" value="AAA+_ATPase"/>
</dbReference>
<dbReference type="InterPro" id="IPR036390">
    <property type="entry name" value="WH_DNA-bd_sf"/>
</dbReference>
<dbReference type="PANTHER" id="PTHR22683:SF41">
    <property type="entry name" value="DNA TRANSLOCASE FTSK"/>
    <property type="match status" value="1"/>
</dbReference>
<keyword evidence="10" id="KW-1185">Reference proteome</keyword>
<feature type="transmembrane region" description="Helical" evidence="7">
    <location>
        <begin position="20"/>
        <end position="47"/>
    </location>
</feature>
<dbReference type="Proteomes" id="UP001529340">
    <property type="component" value="Unassembled WGS sequence"/>
</dbReference>
<dbReference type="PANTHER" id="PTHR22683">
    <property type="entry name" value="SPORULATION PROTEIN RELATED"/>
    <property type="match status" value="1"/>
</dbReference>
<dbReference type="InterPro" id="IPR050206">
    <property type="entry name" value="FtsK/SpoIIIE/SftA"/>
</dbReference>
<dbReference type="EMBL" id="JAUDCG010000040">
    <property type="protein sequence ID" value="MDM8157710.1"/>
    <property type="molecule type" value="Genomic_DNA"/>
</dbReference>
<dbReference type="Gene3D" id="3.30.980.40">
    <property type="match status" value="1"/>
</dbReference>
<feature type="binding site" evidence="5">
    <location>
        <begin position="486"/>
        <end position="493"/>
    </location>
    <ligand>
        <name>ATP</name>
        <dbReference type="ChEBI" id="CHEBI:30616"/>
    </ligand>
</feature>
<evidence type="ECO:0000256" key="6">
    <source>
        <dbReference type="SAM" id="MobiDB-lite"/>
    </source>
</evidence>
<dbReference type="SUPFAM" id="SSF46785">
    <property type="entry name" value="Winged helix' DNA-binding domain"/>
    <property type="match status" value="1"/>
</dbReference>
<reference evidence="9" key="2">
    <citation type="submission" date="2023-06" db="EMBL/GenBank/DDBJ databases">
        <authorList>
            <person name="Zeman M."/>
            <person name="Kubasova T."/>
            <person name="Jahodarova E."/>
            <person name="Nykrynova M."/>
            <person name="Rychlik I."/>
        </authorList>
    </citation>
    <scope>NUCLEOTIDE SEQUENCE</scope>
    <source>
        <strain evidence="9">ET39</strain>
    </source>
</reference>
<keyword evidence="7" id="KW-0812">Transmembrane</keyword>
<evidence type="ECO:0000256" key="1">
    <source>
        <dbReference type="ARBA" id="ARBA00006474"/>
    </source>
</evidence>
<feature type="region of interest" description="Disordered" evidence="6">
    <location>
        <begin position="296"/>
        <end position="319"/>
    </location>
</feature>
<evidence type="ECO:0000256" key="7">
    <source>
        <dbReference type="SAM" id="Phobius"/>
    </source>
</evidence>
<evidence type="ECO:0000313" key="10">
    <source>
        <dbReference type="Proteomes" id="UP001529340"/>
    </source>
</evidence>
<dbReference type="Pfam" id="PF09397">
    <property type="entry name" value="FtsK_gamma"/>
    <property type="match status" value="1"/>
</dbReference>
<accession>A0ABT7UE92</accession>
<feature type="transmembrane region" description="Helical" evidence="7">
    <location>
        <begin position="125"/>
        <end position="149"/>
    </location>
</feature>
<keyword evidence="3 5" id="KW-0067">ATP-binding</keyword>
<keyword evidence="2 5" id="KW-0547">Nucleotide-binding</keyword>
<keyword evidence="7" id="KW-1133">Transmembrane helix</keyword>
<sequence>MAKTKSRKAQKKKSGLQSDVLVYIYALTAIAISVIGCLKIGFVGGLLTSVLQYLIGTLYGVFYGVVIGISSMAIFRRSWKQLPAQYIVAIILFLSGWLILASIPADEQLSGSALLNEYLQNSALIFRGEIAQGGGLIGAALTALFTFLFDQTGTKIVVIALFLMAGALVVHGTVSMRMRSAKEAVSASFASHQEAARGRREQRRRQKQQKREEKQSRKLEEDQAKMADIRADAQPKEGPSTAEKAKRSSLFMDVDDVAKAERMTQPRLFEENDHLDVPNVANDEEGHMRIVMSTEHSPQQDSVQPPIAPATQKNGGKSDDLVSRFDIDYANYKLPRLTLLNEAGKKSRSSANLQAAKLKGRQLIDILEQFGVKATLVGTHIGPSITKFEVRPDLGVRVNKISNLQYDIKMALAAKDIRIEAPIPGKSAVGIEVPNEEKTTVHFKEMMRSIPQSMADRRLLFCLGMDLMGNAVYGELNKMPHLLVAGATGSGKSVCINSIICTILMRARPDEVQMLLIDPKKVEFTPYHEVPHLLAPVITDGEEANRALKVIVQMMDERYELFAKAGVRNIASYNANVEAHPQEHHQKLASIVVIIDELADLMLVAAKEVESSIQRITQLARAAGIHLIVATQRPSVDVITGVIKANIPSRIAFAVSSAVDSRTILDQMGAEKLLGYGDMLYLPVGETSAKRIQGVFVDDSEVARITDFCKQQGRPRYADAFLRLEEVDSSFGMQAGESQEDPLYEEVRSFVIQSQKASTSLIQRKFSIGYARAARLIDVLEERGIIGEARGSKPREVYAKPPMDPDGDY</sequence>
<dbReference type="CDD" id="cd01127">
    <property type="entry name" value="TrwB_TraG_TraD_VirD4"/>
    <property type="match status" value="1"/>
</dbReference>
<dbReference type="InterPro" id="IPR002543">
    <property type="entry name" value="FtsK_dom"/>
</dbReference>
<feature type="transmembrane region" description="Helical" evidence="7">
    <location>
        <begin position="53"/>
        <end position="74"/>
    </location>
</feature>
<evidence type="ECO:0000256" key="2">
    <source>
        <dbReference type="ARBA" id="ARBA00022741"/>
    </source>
</evidence>
<evidence type="ECO:0000259" key="8">
    <source>
        <dbReference type="PROSITE" id="PS50901"/>
    </source>
</evidence>
<keyword evidence="4" id="KW-0238">DNA-binding</keyword>
<dbReference type="Pfam" id="PF01580">
    <property type="entry name" value="FtsK_SpoIIIE"/>
    <property type="match status" value="1"/>
</dbReference>
<dbReference type="RefSeq" id="WP_289608155.1">
    <property type="nucleotide sequence ID" value="NZ_JAUDCG010000040.1"/>
</dbReference>
<reference evidence="9" key="1">
    <citation type="submission" date="2023-06" db="EMBL/GenBank/DDBJ databases">
        <title>Identification and characterization of horizontal gene transfer across gut microbiota members of farm animals based on homology search.</title>
        <authorList>
            <person name="Schwarzerova J."/>
            <person name="Nykrynova M."/>
            <person name="Jureckova K."/>
            <person name="Cejkova D."/>
            <person name="Rychlik I."/>
        </authorList>
    </citation>
    <scope>NUCLEOTIDE SEQUENCE</scope>
    <source>
        <strain evidence="9">ET39</strain>
    </source>
</reference>
<dbReference type="InterPro" id="IPR027417">
    <property type="entry name" value="P-loop_NTPase"/>
</dbReference>
<keyword evidence="7" id="KW-0472">Membrane</keyword>
<evidence type="ECO:0000256" key="3">
    <source>
        <dbReference type="ARBA" id="ARBA00022840"/>
    </source>
</evidence>
<gene>
    <name evidence="9" type="ORF">QUV96_08675</name>
</gene>
<dbReference type="Pfam" id="PF17854">
    <property type="entry name" value="FtsK_alpha"/>
    <property type="match status" value="1"/>
</dbReference>
<dbReference type="InterPro" id="IPR018541">
    <property type="entry name" value="Ftsk_gamma"/>
</dbReference>
<feature type="compositionally biased region" description="Basic and acidic residues" evidence="6">
    <location>
        <begin position="209"/>
        <end position="235"/>
    </location>
</feature>
<feature type="domain" description="FtsK" evidence="8">
    <location>
        <begin position="469"/>
        <end position="662"/>
    </location>
</feature>
<dbReference type="Gene3D" id="3.40.50.300">
    <property type="entry name" value="P-loop containing nucleotide triphosphate hydrolases"/>
    <property type="match status" value="1"/>
</dbReference>
<dbReference type="Gene3D" id="1.10.10.10">
    <property type="entry name" value="Winged helix-like DNA-binding domain superfamily/Winged helix DNA-binding domain"/>
    <property type="match status" value="1"/>
</dbReference>
<evidence type="ECO:0000256" key="5">
    <source>
        <dbReference type="PROSITE-ProRule" id="PRU00289"/>
    </source>
</evidence>
<feature type="transmembrane region" description="Helical" evidence="7">
    <location>
        <begin position="86"/>
        <end position="105"/>
    </location>
</feature>
<dbReference type="SMART" id="SM00382">
    <property type="entry name" value="AAA"/>
    <property type="match status" value="1"/>
</dbReference>
<proteinExistence type="inferred from homology"/>
<evidence type="ECO:0000313" key="9">
    <source>
        <dbReference type="EMBL" id="MDM8157710.1"/>
    </source>
</evidence>
<protein>
    <submittedName>
        <fullName evidence="9">DNA translocase FtsK</fullName>
    </submittedName>
</protein>
<dbReference type="SMART" id="SM00843">
    <property type="entry name" value="Ftsk_gamma"/>
    <property type="match status" value="1"/>
</dbReference>
<organism evidence="9 10">
    <name type="scientific">Amedibacillus dolichus</name>
    <dbReference type="NCBI Taxonomy" id="31971"/>
    <lineage>
        <taxon>Bacteria</taxon>
        <taxon>Bacillati</taxon>
        <taxon>Bacillota</taxon>
        <taxon>Erysipelotrichia</taxon>
        <taxon>Erysipelotrichales</taxon>
        <taxon>Erysipelotrichaceae</taxon>
        <taxon>Amedibacillus</taxon>
    </lineage>
</organism>
<comment type="caution">
    <text evidence="9">The sequence shown here is derived from an EMBL/GenBank/DDBJ whole genome shotgun (WGS) entry which is preliminary data.</text>
</comment>
<feature type="transmembrane region" description="Helical" evidence="7">
    <location>
        <begin position="156"/>
        <end position="174"/>
    </location>
</feature>